<dbReference type="OMA" id="THTCEAR"/>
<proteinExistence type="inferred from homology"/>
<dbReference type="Proteomes" id="UP000054350">
    <property type="component" value="Unassembled WGS sequence"/>
</dbReference>
<sequence length="666" mass="74019">MNARMLQATLNRSAFLYERRLKIKHRADLIKRKVLLQRHRDRLVALKRKTKVDIAQSAADLNRHRLMQARAEQFGALVERAQHVAITKRLERCVSMRRSFTTSFADLVIDTNLSLDAYLEADDEAAEREERNEMGRGGVGDLQAHFSHGAGTTTARFGTTSTNAAARERSPTWSEPQFGTQHSTGPGSHPTDPAPAVGIALHTTSIRSPSKALTPLPPAPHTPLPAAMHRTWSVPLTGGSSPSSQPLADLDAYLPPVTRYTLRELEVTEILANVQLRHDLVFNGDMQFRPNVDGDRGPVRAAKTAAYWTEIADELAQASNGTRAWFRVPLLLLELKEIVRELVPPSTEFETMLNEHMDIEWITQQLQKKTGVAVVGVFKAEQYVTGFRTCLEVLEFMKLDFANHHLKKLRPWIVENAAEFEWKYFKETFESKLVTVHTTRAWFEASLERLPIEKPATVLNEALVSLIADHDAMQPATPTTLPETLRMDTARLAAYHNEFQDISIMAALLMLFRQACSGKARPTGVAATKQTLWTLLNEADTTMDHVTAQLVHDAGQVRGVVLGEAERHLVAQLVDKTLALDNPVFALVQQRVARVLAAYLAAGGVMPPSADLARAGLAECVVEVEDLAKKVKALADHHRATYAPLYDAMCQSWHARRRNGAPTTVG</sequence>
<dbReference type="STRING" id="578462.A0A0L0TC03"/>
<dbReference type="OrthoDB" id="276323at2759"/>
<reference evidence="3 4" key="1">
    <citation type="submission" date="2009-11" db="EMBL/GenBank/DDBJ databases">
        <title>Annotation of Allomyces macrogynus ATCC 38327.</title>
        <authorList>
            <consortium name="The Broad Institute Genome Sequencing Platform"/>
            <person name="Russ C."/>
            <person name="Cuomo C."/>
            <person name="Burger G."/>
            <person name="Gray M.W."/>
            <person name="Holland P.W.H."/>
            <person name="King N."/>
            <person name="Lang F.B.F."/>
            <person name="Roger A.J."/>
            <person name="Ruiz-Trillo I."/>
            <person name="Young S.K."/>
            <person name="Zeng Q."/>
            <person name="Gargeya S."/>
            <person name="Fitzgerald M."/>
            <person name="Haas B."/>
            <person name="Abouelleil A."/>
            <person name="Alvarado L."/>
            <person name="Arachchi H.M."/>
            <person name="Berlin A."/>
            <person name="Chapman S.B."/>
            <person name="Gearin G."/>
            <person name="Goldberg J."/>
            <person name="Griggs A."/>
            <person name="Gujja S."/>
            <person name="Hansen M."/>
            <person name="Heiman D."/>
            <person name="Howarth C."/>
            <person name="Larimer J."/>
            <person name="Lui A."/>
            <person name="MacDonald P.J.P."/>
            <person name="McCowen C."/>
            <person name="Montmayeur A."/>
            <person name="Murphy C."/>
            <person name="Neiman D."/>
            <person name="Pearson M."/>
            <person name="Priest M."/>
            <person name="Roberts A."/>
            <person name="Saif S."/>
            <person name="Shea T."/>
            <person name="Sisk P."/>
            <person name="Stolte C."/>
            <person name="Sykes S."/>
            <person name="Wortman J."/>
            <person name="Nusbaum C."/>
            <person name="Birren B."/>
        </authorList>
    </citation>
    <scope>NUCLEOTIDE SEQUENCE [LARGE SCALE GENOMIC DNA]</scope>
    <source>
        <strain evidence="3 4">ATCC 38327</strain>
    </source>
</reference>
<reference evidence="4" key="2">
    <citation type="submission" date="2009-11" db="EMBL/GenBank/DDBJ databases">
        <title>The Genome Sequence of Allomyces macrogynus strain ATCC 38327.</title>
        <authorList>
            <consortium name="The Broad Institute Genome Sequencing Platform"/>
            <person name="Russ C."/>
            <person name="Cuomo C."/>
            <person name="Shea T."/>
            <person name="Young S.K."/>
            <person name="Zeng Q."/>
            <person name="Koehrsen M."/>
            <person name="Haas B."/>
            <person name="Borodovsky M."/>
            <person name="Guigo R."/>
            <person name="Alvarado L."/>
            <person name="Berlin A."/>
            <person name="Borenstein D."/>
            <person name="Chen Z."/>
            <person name="Engels R."/>
            <person name="Freedman E."/>
            <person name="Gellesch M."/>
            <person name="Goldberg J."/>
            <person name="Griggs A."/>
            <person name="Gujja S."/>
            <person name="Heiman D."/>
            <person name="Hepburn T."/>
            <person name="Howarth C."/>
            <person name="Jen D."/>
            <person name="Larson L."/>
            <person name="Lewis B."/>
            <person name="Mehta T."/>
            <person name="Park D."/>
            <person name="Pearson M."/>
            <person name="Roberts A."/>
            <person name="Saif S."/>
            <person name="Shenoy N."/>
            <person name="Sisk P."/>
            <person name="Stolte C."/>
            <person name="Sykes S."/>
            <person name="Walk T."/>
            <person name="White J."/>
            <person name="Yandava C."/>
            <person name="Burger G."/>
            <person name="Gray M.W."/>
            <person name="Holland P.W.H."/>
            <person name="King N."/>
            <person name="Lang F.B.F."/>
            <person name="Roger A.J."/>
            <person name="Ruiz-Trillo I."/>
            <person name="Lander E."/>
            <person name="Nusbaum C."/>
        </authorList>
    </citation>
    <scope>NUCLEOTIDE SEQUENCE [LARGE SCALE GENOMIC DNA]</scope>
    <source>
        <strain evidence="4">ATCC 38327</strain>
    </source>
</reference>
<dbReference type="AlphaFoldDB" id="A0A0L0TC03"/>
<name>A0A0L0TC03_ALLM3</name>
<protein>
    <recommendedName>
        <fullName evidence="5">T-complex 11</fullName>
    </recommendedName>
</protein>
<comment type="similarity">
    <text evidence="1">Belongs to the TCP11 family.</text>
</comment>
<evidence type="ECO:0008006" key="5">
    <source>
        <dbReference type="Google" id="ProtNLM"/>
    </source>
</evidence>
<evidence type="ECO:0000313" key="3">
    <source>
        <dbReference type="EMBL" id="KNE72074.1"/>
    </source>
</evidence>
<keyword evidence="4" id="KW-1185">Reference proteome</keyword>
<dbReference type="InterPro" id="IPR008862">
    <property type="entry name" value="Tcp11"/>
</dbReference>
<organism evidence="3 4">
    <name type="scientific">Allomyces macrogynus (strain ATCC 38327)</name>
    <name type="common">Allomyces javanicus var. macrogynus</name>
    <dbReference type="NCBI Taxonomy" id="578462"/>
    <lineage>
        <taxon>Eukaryota</taxon>
        <taxon>Fungi</taxon>
        <taxon>Fungi incertae sedis</taxon>
        <taxon>Blastocladiomycota</taxon>
        <taxon>Blastocladiomycetes</taxon>
        <taxon>Blastocladiales</taxon>
        <taxon>Blastocladiaceae</taxon>
        <taxon>Allomyces</taxon>
    </lineage>
</organism>
<dbReference type="VEuPathDB" id="FungiDB:AMAG_16012"/>
<dbReference type="PANTHER" id="PTHR12832">
    <property type="entry name" value="TESTIS-SPECIFIC PROTEIN PBS13 T-COMPLEX 11"/>
    <property type="match status" value="1"/>
</dbReference>
<dbReference type="EMBL" id="GG745376">
    <property type="protein sequence ID" value="KNE72074.1"/>
    <property type="molecule type" value="Genomic_DNA"/>
</dbReference>
<dbReference type="Pfam" id="PF05794">
    <property type="entry name" value="Tcp11"/>
    <property type="match status" value="2"/>
</dbReference>
<feature type="compositionally biased region" description="Low complexity" evidence="2">
    <location>
        <begin position="151"/>
        <end position="164"/>
    </location>
</feature>
<evidence type="ECO:0000256" key="1">
    <source>
        <dbReference type="ARBA" id="ARBA00010954"/>
    </source>
</evidence>
<dbReference type="GO" id="GO:0010737">
    <property type="term" value="P:protein kinase A signaling"/>
    <property type="evidence" value="ECO:0007669"/>
    <property type="project" value="TreeGrafter"/>
</dbReference>
<feature type="compositionally biased region" description="Polar residues" evidence="2">
    <location>
        <begin position="171"/>
        <end position="186"/>
    </location>
</feature>
<dbReference type="PANTHER" id="PTHR12832:SF11">
    <property type="entry name" value="LD23868P"/>
    <property type="match status" value="1"/>
</dbReference>
<gene>
    <name evidence="3" type="ORF">AMAG_16012</name>
</gene>
<dbReference type="eggNOG" id="KOG1981">
    <property type="taxonomic scope" value="Eukaryota"/>
</dbReference>
<feature type="region of interest" description="Disordered" evidence="2">
    <location>
        <begin position="151"/>
        <end position="196"/>
    </location>
</feature>
<accession>A0A0L0TC03</accession>
<evidence type="ECO:0000313" key="4">
    <source>
        <dbReference type="Proteomes" id="UP000054350"/>
    </source>
</evidence>
<evidence type="ECO:0000256" key="2">
    <source>
        <dbReference type="SAM" id="MobiDB-lite"/>
    </source>
</evidence>